<evidence type="ECO:0000313" key="8">
    <source>
        <dbReference type="EMBL" id="MBS3849215.1"/>
    </source>
</evidence>
<dbReference type="Gene3D" id="3.40.1010.10">
    <property type="entry name" value="Cobalt-precorrin-4 Transmethylase, Domain 1"/>
    <property type="match status" value="1"/>
</dbReference>
<comment type="caution">
    <text evidence="8">The sequence shown here is derived from an EMBL/GenBank/DDBJ whole genome shotgun (WGS) entry which is preliminary data.</text>
</comment>
<evidence type="ECO:0000256" key="6">
    <source>
        <dbReference type="PIRNR" id="PIRNR036525"/>
    </source>
</evidence>
<evidence type="ECO:0000259" key="7">
    <source>
        <dbReference type="Pfam" id="PF00590"/>
    </source>
</evidence>
<organism evidence="8 9">
    <name type="scientific">Devosia litorisediminis</name>
    <dbReference type="NCBI Taxonomy" id="2829817"/>
    <lineage>
        <taxon>Bacteria</taxon>
        <taxon>Pseudomonadati</taxon>
        <taxon>Pseudomonadota</taxon>
        <taxon>Alphaproteobacteria</taxon>
        <taxon>Hyphomicrobiales</taxon>
        <taxon>Devosiaceae</taxon>
        <taxon>Devosia</taxon>
    </lineage>
</organism>
<dbReference type="InterPro" id="IPR012797">
    <property type="entry name" value="CobF"/>
</dbReference>
<dbReference type="Gene3D" id="3.30.950.10">
    <property type="entry name" value="Methyltransferase, Cobalt-precorrin-4 Transmethylase, Domain 2"/>
    <property type="match status" value="1"/>
</dbReference>
<dbReference type="EMBL" id="JAGXTP010000001">
    <property type="protein sequence ID" value="MBS3849215.1"/>
    <property type="molecule type" value="Genomic_DNA"/>
</dbReference>
<keyword evidence="4 6" id="KW-0808">Transferase</keyword>
<sequence>MKTILIVGIGAGNPEHITIQAINALNRADVLFIPDKGASKADLADLRREIIARYVTNPASRTLGYAVPRRDASNPDYGAGVDDWHAALAERFAGLLSEVPDNGACAFLVWGDPGLYDSTIRIVERLRQTHPVSVEIMPGITSVQALTAAHGIALNRIGEPVQITTGRKLGTVADDTIVMLDGQTAFTEADPDLEIFWGAYLGTPDEITISGRLGDVASQIVETRQTARARHGWMMDTYLLRKRD</sequence>
<dbReference type="CDD" id="cd11643">
    <property type="entry name" value="Precorrin-6A-synthase"/>
    <property type="match status" value="1"/>
</dbReference>
<comment type="pathway">
    <text evidence="1">Cofactor biosynthesis; adenosylcobalamin biosynthesis.</text>
</comment>
<feature type="domain" description="Tetrapyrrole methylase" evidence="7">
    <location>
        <begin position="4"/>
        <end position="216"/>
    </location>
</feature>
<protein>
    <recommendedName>
        <fullName evidence="6">Precorrin-6A synthase [deacetylating]</fullName>
        <ecNumber evidence="6">2.1.1.152</ecNumber>
    </recommendedName>
</protein>
<dbReference type="AlphaFoldDB" id="A0A942E709"/>
<evidence type="ECO:0000256" key="4">
    <source>
        <dbReference type="ARBA" id="ARBA00022679"/>
    </source>
</evidence>
<dbReference type="NCBIfam" id="TIGR02434">
    <property type="entry name" value="CobF"/>
    <property type="match status" value="1"/>
</dbReference>
<comment type="catalytic activity">
    <reaction evidence="6">
        <text>precorrin-5 + S-adenosyl-L-methionine + H2O = precorrin-6A + acetate + S-adenosyl-L-homocysteine + 2 H(+)</text>
        <dbReference type="Rhea" id="RHEA:18261"/>
        <dbReference type="ChEBI" id="CHEBI:15377"/>
        <dbReference type="ChEBI" id="CHEBI:15378"/>
        <dbReference type="ChEBI" id="CHEBI:30089"/>
        <dbReference type="ChEBI" id="CHEBI:57856"/>
        <dbReference type="ChEBI" id="CHEBI:59789"/>
        <dbReference type="ChEBI" id="CHEBI:77871"/>
        <dbReference type="ChEBI" id="CHEBI:77872"/>
        <dbReference type="EC" id="2.1.1.152"/>
    </reaction>
</comment>
<dbReference type="InterPro" id="IPR014777">
    <property type="entry name" value="4pyrrole_Mease_sub1"/>
</dbReference>
<dbReference type="InterPro" id="IPR000878">
    <property type="entry name" value="4pyrrol_Mease"/>
</dbReference>
<dbReference type="PIRSF" id="PIRSF036525">
    <property type="entry name" value="CobF"/>
    <property type="match status" value="1"/>
</dbReference>
<dbReference type="PANTHER" id="PTHR43467:SF1">
    <property type="entry name" value="PRECORRIN-6A SYNTHASE [DEACETYLATING]"/>
    <property type="match status" value="1"/>
</dbReference>
<comment type="function">
    <text evidence="6">Catalyzes the methylation of C-1 in precorrin-5 and the subsequent extrusion of acetic acid from the resulting intermediate to form cobalt-precorrin-6A.</text>
</comment>
<keyword evidence="3 6" id="KW-0489">Methyltransferase</keyword>
<dbReference type="PANTHER" id="PTHR43467">
    <property type="entry name" value="COBALT-PRECORRIN-2 C(20)-METHYLTRANSFERASE"/>
    <property type="match status" value="1"/>
</dbReference>
<evidence type="ECO:0000256" key="1">
    <source>
        <dbReference type="ARBA" id="ARBA00004953"/>
    </source>
</evidence>
<reference evidence="8" key="1">
    <citation type="submission" date="2021-04" db="EMBL/GenBank/DDBJ databases">
        <title>Devosia litorisediminis sp. nov., isolated from a sand dune.</title>
        <authorList>
            <person name="Park S."/>
            <person name="Yoon J.-H."/>
        </authorList>
    </citation>
    <scope>NUCLEOTIDE SEQUENCE</scope>
    <source>
        <strain evidence="8">BSSL-BM10</strain>
    </source>
</reference>
<dbReference type="Proteomes" id="UP000678281">
    <property type="component" value="Unassembled WGS sequence"/>
</dbReference>
<accession>A0A942E709</accession>
<keyword evidence="2" id="KW-0169">Cobalamin biosynthesis</keyword>
<keyword evidence="9" id="KW-1185">Reference proteome</keyword>
<gene>
    <name evidence="8" type="primary">cobF</name>
    <name evidence="8" type="ORF">KD146_10960</name>
</gene>
<dbReference type="GO" id="GO:0009236">
    <property type="term" value="P:cobalamin biosynthetic process"/>
    <property type="evidence" value="ECO:0007669"/>
    <property type="project" value="UniProtKB-KW"/>
</dbReference>
<evidence type="ECO:0000256" key="2">
    <source>
        <dbReference type="ARBA" id="ARBA00022573"/>
    </source>
</evidence>
<evidence type="ECO:0000313" key="9">
    <source>
        <dbReference type="Proteomes" id="UP000678281"/>
    </source>
</evidence>
<dbReference type="Pfam" id="PF00590">
    <property type="entry name" value="TP_methylase"/>
    <property type="match status" value="1"/>
</dbReference>
<dbReference type="InterPro" id="IPR035996">
    <property type="entry name" value="4pyrrol_Methylase_sf"/>
</dbReference>
<dbReference type="InterPro" id="IPR014776">
    <property type="entry name" value="4pyrrole_Mease_sub2"/>
</dbReference>
<name>A0A942E709_9HYPH</name>
<keyword evidence="5 6" id="KW-0949">S-adenosyl-L-methionine</keyword>
<dbReference type="EC" id="2.1.1.152" evidence="6"/>
<dbReference type="SUPFAM" id="SSF53790">
    <property type="entry name" value="Tetrapyrrole methylase"/>
    <property type="match status" value="1"/>
</dbReference>
<evidence type="ECO:0000256" key="3">
    <source>
        <dbReference type="ARBA" id="ARBA00022603"/>
    </source>
</evidence>
<dbReference type="GO" id="GO:0043819">
    <property type="term" value="F:precorrin-6A synthase (deacetylating) activity"/>
    <property type="evidence" value="ECO:0007669"/>
    <property type="project" value="UniProtKB-EC"/>
</dbReference>
<dbReference type="RefSeq" id="WP_212658703.1">
    <property type="nucleotide sequence ID" value="NZ_JAGXTP010000001.1"/>
</dbReference>
<dbReference type="GO" id="GO:0032259">
    <property type="term" value="P:methylation"/>
    <property type="evidence" value="ECO:0007669"/>
    <property type="project" value="UniProtKB-KW"/>
</dbReference>
<proteinExistence type="predicted"/>
<evidence type="ECO:0000256" key="5">
    <source>
        <dbReference type="ARBA" id="ARBA00022691"/>
    </source>
</evidence>